<accession>A0AAP0QVP4</accession>
<keyword evidence="2 4" id="KW-0694">RNA-binding</keyword>
<evidence type="ECO:0000256" key="4">
    <source>
        <dbReference type="PROSITE-ProRule" id="PRU00332"/>
    </source>
</evidence>
<dbReference type="AlphaFoldDB" id="A0AAP0QVP4"/>
<evidence type="ECO:0000256" key="5">
    <source>
        <dbReference type="SAM" id="MobiDB-lite"/>
    </source>
</evidence>
<evidence type="ECO:0000256" key="3">
    <source>
        <dbReference type="ARBA" id="ARBA00023242"/>
    </source>
</evidence>
<sequence>MAMTADSTSNHVTPRGSGFSGDGLSSPQLRRKNSPSQWSEVVRGEHDPASTTVNHSQSSPSPPLTTTSLPEPTGSVSPSKAVASAPSSPPPDNPIGAGSSDADKGNAARPKKLAWNKPSNGVVEVGPVMGAASWPALSESTKPSPKSSSADSSSSKPVADGSVSGTQVPLIPHLPQKVSNANANPNSNANRTMPARQRLKRSGGGVSNAGSGPTQTRPTQPPPPPPPPPFPVFPMPPNSFANLVTAMPDPSPREPLYRGSNWDARPVGGFVSQSHPMNDQRNSSRRGNYGQRGDGNYNNNFGGRHDQDRGNYSNARDAHVQPQRGPPRGFVRPPPPNAAAFAPPQPMRPFPNPMGFPGKFFFLKFIYIPPMPVEAAALRGVTGMPPFIPPAPVLMPVPEPSLAAMLIHQIDYYFSDANLVKDEFLKSNMDDQGWVPITLIASFPRVKNLTSNIQLILDSLRTSTVVEVQDDKVRRRNEWMKWIATPGRVSTESGLSSPAGSSVDVLAPSFQNITVKEGAVNQRSLTGNANSHCEDAPGIHSSEGEATEEPNQN</sequence>
<keyword evidence="3" id="KW-0539">Nucleus</keyword>
<proteinExistence type="predicted"/>
<feature type="compositionally biased region" description="Pro residues" evidence="5">
    <location>
        <begin position="332"/>
        <end position="344"/>
    </location>
</feature>
<feature type="compositionally biased region" description="Pro residues" evidence="5">
    <location>
        <begin position="219"/>
        <end position="237"/>
    </location>
</feature>
<dbReference type="PROSITE" id="PS50961">
    <property type="entry name" value="HTH_LA"/>
    <property type="match status" value="1"/>
</dbReference>
<dbReference type="GO" id="GO:0005634">
    <property type="term" value="C:nucleus"/>
    <property type="evidence" value="ECO:0007669"/>
    <property type="project" value="UniProtKB-SubCell"/>
</dbReference>
<gene>
    <name evidence="7" type="ORF">WN944_008898</name>
</gene>
<evidence type="ECO:0000256" key="2">
    <source>
        <dbReference type="ARBA" id="ARBA00022884"/>
    </source>
</evidence>
<feature type="region of interest" description="Disordered" evidence="5">
    <location>
        <begin position="1"/>
        <end position="344"/>
    </location>
</feature>
<feature type="compositionally biased region" description="Polar residues" evidence="5">
    <location>
        <begin position="521"/>
        <end position="531"/>
    </location>
</feature>
<dbReference type="Proteomes" id="UP001428341">
    <property type="component" value="Unassembled WGS sequence"/>
</dbReference>
<organism evidence="7 8">
    <name type="scientific">Citrus x changshan-huyou</name>
    <dbReference type="NCBI Taxonomy" id="2935761"/>
    <lineage>
        <taxon>Eukaryota</taxon>
        <taxon>Viridiplantae</taxon>
        <taxon>Streptophyta</taxon>
        <taxon>Embryophyta</taxon>
        <taxon>Tracheophyta</taxon>
        <taxon>Spermatophyta</taxon>
        <taxon>Magnoliopsida</taxon>
        <taxon>eudicotyledons</taxon>
        <taxon>Gunneridae</taxon>
        <taxon>Pentapetalae</taxon>
        <taxon>rosids</taxon>
        <taxon>malvids</taxon>
        <taxon>Sapindales</taxon>
        <taxon>Rutaceae</taxon>
        <taxon>Aurantioideae</taxon>
        <taxon>Citrus</taxon>
    </lineage>
</organism>
<evidence type="ECO:0000313" key="7">
    <source>
        <dbReference type="EMBL" id="KAK9216886.1"/>
    </source>
</evidence>
<dbReference type="SMART" id="SM00715">
    <property type="entry name" value="LA"/>
    <property type="match status" value="1"/>
</dbReference>
<dbReference type="InterPro" id="IPR036390">
    <property type="entry name" value="WH_DNA-bd_sf"/>
</dbReference>
<feature type="region of interest" description="Disordered" evidence="5">
    <location>
        <begin position="521"/>
        <end position="553"/>
    </location>
</feature>
<comment type="subcellular location">
    <subcellularLocation>
        <location evidence="1">Nucleus</location>
    </subcellularLocation>
</comment>
<evidence type="ECO:0000256" key="1">
    <source>
        <dbReference type="ARBA" id="ARBA00004123"/>
    </source>
</evidence>
<dbReference type="InterPro" id="IPR045180">
    <property type="entry name" value="La_dom_prot"/>
</dbReference>
<protein>
    <recommendedName>
        <fullName evidence="6">HTH La-type RNA-binding domain-containing protein</fullName>
    </recommendedName>
</protein>
<evidence type="ECO:0000259" key="6">
    <source>
        <dbReference type="PROSITE" id="PS50961"/>
    </source>
</evidence>
<reference evidence="7 8" key="1">
    <citation type="submission" date="2024-05" db="EMBL/GenBank/DDBJ databases">
        <title>Haplotype-resolved chromosome-level genome assembly of Huyou (Citrus changshanensis).</title>
        <authorList>
            <person name="Miao C."/>
            <person name="Chen W."/>
            <person name="Wu Y."/>
            <person name="Wang L."/>
            <person name="Zhao S."/>
            <person name="Grierson D."/>
            <person name="Xu C."/>
            <person name="Chen K."/>
        </authorList>
    </citation>
    <scope>NUCLEOTIDE SEQUENCE [LARGE SCALE GENOMIC DNA]</scope>
    <source>
        <strain evidence="7">01-14</strain>
        <tissue evidence="7">Leaf</tissue>
    </source>
</reference>
<dbReference type="PANTHER" id="PTHR22792:SF155">
    <property type="entry name" value="LA-RELATED PROTEIN 1C-LIKE"/>
    <property type="match status" value="1"/>
</dbReference>
<feature type="compositionally biased region" description="Polar residues" evidence="5">
    <location>
        <begin position="271"/>
        <end position="281"/>
    </location>
</feature>
<dbReference type="SUPFAM" id="SSF46785">
    <property type="entry name" value="Winged helix' DNA-binding domain"/>
    <property type="match status" value="1"/>
</dbReference>
<keyword evidence="8" id="KW-1185">Reference proteome</keyword>
<feature type="compositionally biased region" description="Low complexity" evidence="5">
    <location>
        <begin position="64"/>
        <end position="86"/>
    </location>
</feature>
<feature type="compositionally biased region" description="Polar residues" evidence="5">
    <location>
        <begin position="23"/>
        <end position="39"/>
    </location>
</feature>
<dbReference type="InterPro" id="IPR002344">
    <property type="entry name" value="Lupus_La"/>
</dbReference>
<dbReference type="GO" id="GO:0006396">
    <property type="term" value="P:RNA processing"/>
    <property type="evidence" value="ECO:0007669"/>
    <property type="project" value="InterPro"/>
</dbReference>
<feature type="domain" description="HTH La-type RNA-binding" evidence="6">
    <location>
        <begin position="396"/>
        <end position="485"/>
    </location>
</feature>
<dbReference type="PANTHER" id="PTHR22792">
    <property type="entry name" value="LUPUS LA PROTEIN-RELATED"/>
    <property type="match status" value="1"/>
</dbReference>
<dbReference type="Gene3D" id="1.10.10.10">
    <property type="entry name" value="Winged helix-like DNA-binding domain superfamily/Winged helix DNA-binding domain"/>
    <property type="match status" value="1"/>
</dbReference>
<dbReference type="InterPro" id="IPR006630">
    <property type="entry name" value="La_HTH"/>
</dbReference>
<feature type="compositionally biased region" description="Low complexity" evidence="5">
    <location>
        <begin position="179"/>
        <end position="190"/>
    </location>
</feature>
<dbReference type="InterPro" id="IPR036388">
    <property type="entry name" value="WH-like_DNA-bd_sf"/>
</dbReference>
<evidence type="ECO:0000313" key="8">
    <source>
        <dbReference type="Proteomes" id="UP001428341"/>
    </source>
</evidence>
<feature type="compositionally biased region" description="Low complexity" evidence="5">
    <location>
        <begin position="138"/>
        <end position="157"/>
    </location>
</feature>
<feature type="compositionally biased region" description="Polar residues" evidence="5">
    <location>
        <begin position="1"/>
        <end position="12"/>
    </location>
</feature>
<dbReference type="GO" id="GO:0003723">
    <property type="term" value="F:RNA binding"/>
    <property type="evidence" value="ECO:0007669"/>
    <property type="project" value="UniProtKB-UniRule"/>
</dbReference>
<dbReference type="Pfam" id="PF05383">
    <property type="entry name" value="La"/>
    <property type="match status" value="1"/>
</dbReference>
<dbReference type="CDD" id="cd07323">
    <property type="entry name" value="LAM"/>
    <property type="match status" value="1"/>
</dbReference>
<dbReference type="PRINTS" id="PR00302">
    <property type="entry name" value="LUPUSLA"/>
</dbReference>
<dbReference type="EMBL" id="JBCGBO010000003">
    <property type="protein sequence ID" value="KAK9216886.1"/>
    <property type="molecule type" value="Genomic_DNA"/>
</dbReference>
<comment type="caution">
    <text evidence="7">The sequence shown here is derived from an EMBL/GenBank/DDBJ whole genome shotgun (WGS) entry which is preliminary data.</text>
</comment>
<name>A0AAP0QVP4_9ROSI</name>
<dbReference type="GO" id="GO:1990904">
    <property type="term" value="C:ribonucleoprotein complex"/>
    <property type="evidence" value="ECO:0007669"/>
    <property type="project" value="InterPro"/>
</dbReference>
<feature type="compositionally biased region" description="Low complexity" evidence="5">
    <location>
        <begin position="321"/>
        <end position="331"/>
    </location>
</feature>
<dbReference type="FunFam" id="1.10.10.10:FF:000131">
    <property type="entry name" value="la-related protein 1B isoform X2"/>
    <property type="match status" value="1"/>
</dbReference>